<keyword evidence="4" id="KW-0812">Transmembrane</keyword>
<sequence length="268" mass="26207">MSSAAETGPADHHLGESLAALVDGELSHDSRDRVLAHLATCPSCKAEADAQRELKSVFASSPLPVPSAGLLARLQGLPATAGRERAEPGSQEPPGPPEGAGSGGFGLGLLPGGKDGESLLGPPRLGSERGFRIHQPGSARGHRSHRLAFAAAGAVSVAAFALGGVMGGVGAFTSAGGGSSAPSTVSPGSLNPLAVARTAAGRSDKDIRPVSVLTAQSVGLSGSVGPMVTNGQLLPLLTLELTPGPVAPTSAGSAVAAESGVPGVVSPR</sequence>
<name>A0ABU2LW48_9ACTN</name>
<gene>
    <name evidence="6" type="ORF">RNC47_26105</name>
</gene>
<keyword evidence="7" id="KW-1185">Reference proteome</keyword>
<organism evidence="6 7">
    <name type="scientific">Streptomyces millisiae</name>
    <dbReference type="NCBI Taxonomy" id="3075542"/>
    <lineage>
        <taxon>Bacteria</taxon>
        <taxon>Bacillati</taxon>
        <taxon>Actinomycetota</taxon>
        <taxon>Actinomycetes</taxon>
        <taxon>Kitasatosporales</taxon>
        <taxon>Streptomycetaceae</taxon>
        <taxon>Streptomyces</taxon>
    </lineage>
</organism>
<feature type="region of interest" description="Disordered" evidence="3">
    <location>
        <begin position="80"/>
        <end position="139"/>
    </location>
</feature>
<evidence type="ECO:0000256" key="3">
    <source>
        <dbReference type="SAM" id="MobiDB-lite"/>
    </source>
</evidence>
<reference evidence="7" key="1">
    <citation type="submission" date="2023-07" db="EMBL/GenBank/DDBJ databases">
        <title>30 novel species of actinomycetes from the DSMZ collection.</title>
        <authorList>
            <person name="Nouioui I."/>
        </authorList>
    </citation>
    <scope>NUCLEOTIDE SEQUENCE [LARGE SCALE GENOMIC DNA]</scope>
    <source>
        <strain evidence="7">DSM 44918</strain>
    </source>
</reference>
<keyword evidence="4" id="KW-0472">Membrane</keyword>
<dbReference type="Gene3D" id="1.10.10.1320">
    <property type="entry name" value="Anti-sigma factor, zinc-finger domain"/>
    <property type="match status" value="1"/>
</dbReference>
<feature type="transmembrane region" description="Helical" evidence="4">
    <location>
        <begin position="147"/>
        <end position="172"/>
    </location>
</feature>
<dbReference type="InterPro" id="IPR027383">
    <property type="entry name" value="Znf_put"/>
</dbReference>
<evidence type="ECO:0000313" key="7">
    <source>
        <dbReference type="Proteomes" id="UP001183420"/>
    </source>
</evidence>
<evidence type="ECO:0000256" key="4">
    <source>
        <dbReference type="SAM" id="Phobius"/>
    </source>
</evidence>
<evidence type="ECO:0000256" key="1">
    <source>
        <dbReference type="ARBA" id="ARBA00023015"/>
    </source>
</evidence>
<keyword evidence="1" id="KW-0805">Transcription regulation</keyword>
<dbReference type="RefSeq" id="WP_311602107.1">
    <property type="nucleotide sequence ID" value="NZ_JAVREM010000048.1"/>
</dbReference>
<evidence type="ECO:0000313" key="6">
    <source>
        <dbReference type="EMBL" id="MDT0321812.1"/>
    </source>
</evidence>
<keyword evidence="2" id="KW-0804">Transcription</keyword>
<comment type="caution">
    <text evidence="6">The sequence shown here is derived from an EMBL/GenBank/DDBJ whole genome shotgun (WGS) entry which is preliminary data.</text>
</comment>
<feature type="domain" description="Putative zinc-finger" evidence="5">
    <location>
        <begin position="17"/>
        <end position="44"/>
    </location>
</feature>
<evidence type="ECO:0000259" key="5">
    <source>
        <dbReference type="Pfam" id="PF13490"/>
    </source>
</evidence>
<evidence type="ECO:0000256" key="2">
    <source>
        <dbReference type="ARBA" id="ARBA00023163"/>
    </source>
</evidence>
<dbReference type="EMBL" id="JAVREM010000048">
    <property type="protein sequence ID" value="MDT0321812.1"/>
    <property type="molecule type" value="Genomic_DNA"/>
</dbReference>
<dbReference type="Proteomes" id="UP001183420">
    <property type="component" value="Unassembled WGS sequence"/>
</dbReference>
<protein>
    <submittedName>
        <fullName evidence="6">Zf-HC2 domain-containing protein</fullName>
    </submittedName>
</protein>
<proteinExistence type="predicted"/>
<feature type="compositionally biased region" description="Gly residues" evidence="3">
    <location>
        <begin position="98"/>
        <end position="113"/>
    </location>
</feature>
<keyword evidence="4" id="KW-1133">Transmembrane helix</keyword>
<dbReference type="InterPro" id="IPR041916">
    <property type="entry name" value="Anti_sigma_zinc_sf"/>
</dbReference>
<accession>A0ABU2LW48</accession>
<dbReference type="Pfam" id="PF13490">
    <property type="entry name" value="zf-HC2"/>
    <property type="match status" value="1"/>
</dbReference>